<evidence type="ECO:0000256" key="4">
    <source>
        <dbReference type="ARBA" id="ARBA00023015"/>
    </source>
</evidence>
<keyword evidence="7" id="KW-0539">Nucleus</keyword>
<reference evidence="12" key="1">
    <citation type="submission" date="2020-05" db="UniProtKB">
        <authorList>
            <consortium name="EnsemblMetazoa"/>
        </authorList>
    </citation>
    <scope>IDENTIFICATION</scope>
    <source>
        <strain evidence="12">BB02</strain>
    </source>
</reference>
<dbReference type="EnsemblMetazoa" id="BGLB021021-RA">
    <property type="protein sequence ID" value="BGLB021021-PA"/>
    <property type="gene ID" value="BGLB021021"/>
</dbReference>
<dbReference type="Gene3D" id="1.10.10.10">
    <property type="entry name" value="Winged helix-like DNA-binding domain superfamily/Winged helix DNA-binding domain"/>
    <property type="match status" value="1"/>
</dbReference>
<evidence type="ECO:0000256" key="5">
    <source>
        <dbReference type="ARBA" id="ARBA00023125"/>
    </source>
</evidence>
<evidence type="ECO:0000256" key="8">
    <source>
        <dbReference type="ARBA" id="ARBA00072476"/>
    </source>
</evidence>
<dbReference type="AlphaFoldDB" id="A0A2C9KLH0"/>
<dbReference type="GO" id="GO:0000978">
    <property type="term" value="F:RNA polymerase II cis-regulatory region sequence-specific DNA binding"/>
    <property type="evidence" value="ECO:0007669"/>
    <property type="project" value="TreeGrafter"/>
</dbReference>
<organism evidence="12 13">
    <name type="scientific">Biomphalaria glabrata</name>
    <name type="common">Bloodfluke planorb</name>
    <name type="synonym">Freshwater snail</name>
    <dbReference type="NCBI Taxonomy" id="6526"/>
    <lineage>
        <taxon>Eukaryota</taxon>
        <taxon>Metazoa</taxon>
        <taxon>Spiralia</taxon>
        <taxon>Lophotrochozoa</taxon>
        <taxon>Mollusca</taxon>
        <taxon>Gastropoda</taxon>
        <taxon>Heterobranchia</taxon>
        <taxon>Euthyneura</taxon>
        <taxon>Panpulmonata</taxon>
        <taxon>Hygrophila</taxon>
        <taxon>Lymnaeoidea</taxon>
        <taxon>Planorbidae</taxon>
        <taxon>Biomphalaria</taxon>
    </lineage>
</organism>
<keyword evidence="4" id="KW-0805">Transcription regulation</keyword>
<dbReference type="GO" id="GO:0005634">
    <property type="term" value="C:nucleus"/>
    <property type="evidence" value="ECO:0007669"/>
    <property type="project" value="UniProtKB-SubCell"/>
</dbReference>
<comment type="subcellular location">
    <subcellularLocation>
        <location evidence="1">Nucleus</location>
    </subcellularLocation>
</comment>
<dbReference type="FunFam" id="1.10.10.10:FF:000211">
    <property type="entry name" value="Regulatory factor X, 6"/>
    <property type="match status" value="1"/>
</dbReference>
<evidence type="ECO:0000259" key="11">
    <source>
        <dbReference type="PROSITE" id="PS51526"/>
    </source>
</evidence>
<dbReference type="STRING" id="6526.A0A2C9KLH0"/>
<evidence type="ECO:0000256" key="3">
    <source>
        <dbReference type="ARBA" id="ARBA00022782"/>
    </source>
</evidence>
<evidence type="ECO:0000256" key="2">
    <source>
        <dbReference type="ARBA" id="ARBA00022473"/>
    </source>
</evidence>
<dbReference type="GO" id="GO:0030154">
    <property type="term" value="P:cell differentiation"/>
    <property type="evidence" value="ECO:0007669"/>
    <property type="project" value="UniProtKB-KW"/>
</dbReference>
<dbReference type="InterPro" id="IPR039779">
    <property type="entry name" value="RFX-like"/>
</dbReference>
<evidence type="ECO:0000256" key="7">
    <source>
        <dbReference type="ARBA" id="ARBA00023242"/>
    </source>
</evidence>
<dbReference type="InterPro" id="IPR057321">
    <property type="entry name" value="RFX1-4/6/8-like_BCD"/>
</dbReference>
<sequence>MVTYPFLTPEKVTYCTQRDLAAYPASISQPHTMSFQSIPPHNGRLSSHEIKLASKGEMSIQLKDSIYNFSESTNVIYPTDGSSQYCQEKTPSKETFDTQINQNIFPVPKQDDGQPNMEEGISSKDKQLTATLKWLSENYELAEGVCLPRCVLYLHYLDFCKKQDFKPAGAATFGKLIRQKFKSITTRRLGTRGQSKYHYYGIGILESSVYYQSVYTGKGLTRFSSIKIKTENSNRKYSLSSKTGTLLPEFPNAHKFKLPSSDITEKMNTLLIMYRTHSQRILDSVITANFEEIQNLLVHFWQGFPEHLQSLLSYPVTCHVIAICDSILYSVLIDVLIPNTIQDMPENLLIDLRAFLKSLRHWLQNSFHIDTPEDIKQTKYQILQQFLRSMARQLAFIKMAQICRCQLSNIELTYKALCDLDQIDFDQICILSNFTVQDTSVVNNQLACRMFEELKSILQKQSQIESYTDWIDSLIDKCVLKGSEQNALEMFQQRASNFLLQWTLFGSLLMKELTLNNCQTFAFLHLLKLTLDEYVLLVIETQTDKHADNLLHKNLQKFMNNADEIQMQASVKPQRHNYQETVKSKKSVNEDRQSPDKTTEKHCENFERQLFTSELTNGNTLKPTKVNKEITHKDKTSTSPSNLKCTSLNSSSLPSIEHFQSSDHNPYIHALTYTDFINHAPHGSFQSLHDLSTPQTFHTRTLNSVVNTSSQASYWVGSSINHSDLGDPYSLSYGNYPYSYNTLIRETMYQDSFGRANNTQDCSMLDNFSRTNYLLENLTRPTLCLDTTRPTVYFKGQTENKQVKSFVPMEAHNNRQMDVTGSQYLQSESFYYQGDVEAPLPHLSKSYLQANVRR</sequence>
<dbReference type="Proteomes" id="UP000076420">
    <property type="component" value="Unassembled WGS sequence"/>
</dbReference>
<dbReference type="RefSeq" id="XP_013077730.2">
    <property type="nucleotide sequence ID" value="XM_013222276.2"/>
</dbReference>
<dbReference type="OrthoDB" id="10056949at2759"/>
<evidence type="ECO:0000256" key="10">
    <source>
        <dbReference type="SAM" id="MobiDB-lite"/>
    </source>
</evidence>
<dbReference type="GO" id="GO:0000981">
    <property type="term" value="F:DNA-binding transcription factor activity, RNA polymerase II-specific"/>
    <property type="evidence" value="ECO:0007669"/>
    <property type="project" value="TreeGrafter"/>
</dbReference>
<evidence type="ECO:0000313" key="13">
    <source>
        <dbReference type="Proteomes" id="UP000076420"/>
    </source>
</evidence>
<keyword evidence="6" id="KW-0804">Transcription</keyword>
<evidence type="ECO:0000256" key="1">
    <source>
        <dbReference type="ARBA" id="ARBA00004123"/>
    </source>
</evidence>
<dbReference type="PANTHER" id="PTHR12619">
    <property type="entry name" value="RFX TRANSCRIPTION FACTOR FAMILY"/>
    <property type="match status" value="1"/>
</dbReference>
<dbReference type="PROSITE" id="PS51526">
    <property type="entry name" value="RFX_DBD"/>
    <property type="match status" value="1"/>
</dbReference>
<feature type="domain" description="RFX-type winged-helix" evidence="11">
    <location>
        <begin position="131"/>
        <end position="206"/>
    </location>
</feature>
<feature type="compositionally biased region" description="Basic and acidic residues" evidence="10">
    <location>
        <begin position="587"/>
        <end position="602"/>
    </location>
</feature>
<dbReference type="VEuPathDB" id="VectorBase:BGLAX_028906"/>
<evidence type="ECO:0000256" key="9">
    <source>
        <dbReference type="ARBA" id="ARBA00077088"/>
    </source>
</evidence>
<dbReference type="VEuPathDB" id="VectorBase:BGLB021021"/>
<keyword evidence="3" id="KW-0221">Differentiation</keyword>
<dbReference type="Pfam" id="PF02257">
    <property type="entry name" value="RFX_DNA_binding"/>
    <property type="match status" value="1"/>
</dbReference>
<keyword evidence="5" id="KW-0238">DNA-binding</keyword>
<evidence type="ECO:0000256" key="6">
    <source>
        <dbReference type="ARBA" id="ARBA00023163"/>
    </source>
</evidence>
<feature type="region of interest" description="Disordered" evidence="10">
    <location>
        <begin position="570"/>
        <end position="602"/>
    </location>
</feature>
<dbReference type="KEGG" id="bgt:106063812"/>
<dbReference type="Pfam" id="PF25340">
    <property type="entry name" value="BCD_RFX"/>
    <property type="match status" value="1"/>
</dbReference>
<dbReference type="InterPro" id="IPR003150">
    <property type="entry name" value="DNA-bd_RFX"/>
</dbReference>
<proteinExistence type="predicted"/>
<dbReference type="SUPFAM" id="SSF46785">
    <property type="entry name" value="Winged helix' DNA-binding domain"/>
    <property type="match status" value="1"/>
</dbReference>
<dbReference type="PANTHER" id="PTHR12619:SF32">
    <property type="entry name" value="RFX-TYPE WINGED-HELIX DOMAIN-CONTAINING PROTEIN"/>
    <property type="match status" value="1"/>
</dbReference>
<keyword evidence="2" id="KW-0217">Developmental protein</keyword>
<evidence type="ECO:0000313" key="12">
    <source>
        <dbReference type="EnsemblMetazoa" id="BGLB021021-PA"/>
    </source>
</evidence>
<name>A0A2C9KLH0_BIOGL</name>
<dbReference type="InterPro" id="IPR036388">
    <property type="entry name" value="WH-like_DNA-bd_sf"/>
</dbReference>
<accession>A0A2C9KLH0</accession>
<gene>
    <name evidence="12" type="primary">106063812</name>
</gene>
<protein>
    <recommendedName>
        <fullName evidence="8">DNA-binding protein RFX6</fullName>
    </recommendedName>
    <alternativeName>
        <fullName evidence="9">Regulatory factor X 6</fullName>
    </alternativeName>
</protein>
<dbReference type="InterPro" id="IPR036390">
    <property type="entry name" value="WH_DNA-bd_sf"/>
</dbReference>